<evidence type="ECO:0000256" key="2">
    <source>
        <dbReference type="ARBA" id="ARBA00022481"/>
    </source>
</evidence>
<dbReference type="EMBL" id="JACEIK010000869">
    <property type="protein sequence ID" value="MCD7463160.1"/>
    <property type="molecule type" value="Genomic_DNA"/>
</dbReference>
<evidence type="ECO:0000313" key="8">
    <source>
        <dbReference type="EMBL" id="MCD7463160.1"/>
    </source>
</evidence>
<evidence type="ECO:0000256" key="1">
    <source>
        <dbReference type="ARBA" id="ARBA00004170"/>
    </source>
</evidence>
<protein>
    <recommendedName>
        <fullName evidence="7">HMA domain-containing protein</fullName>
    </recommendedName>
</protein>
<comment type="similarity">
    <text evidence="5">Belongs to the HIPP family.</text>
</comment>
<dbReference type="PROSITE" id="PS50846">
    <property type="entry name" value="HMA_2"/>
    <property type="match status" value="1"/>
</dbReference>
<evidence type="ECO:0000256" key="4">
    <source>
        <dbReference type="ARBA" id="ARBA00023289"/>
    </source>
</evidence>
<keyword evidence="2" id="KW-0488">Methylation</keyword>
<keyword evidence="9" id="KW-1185">Reference proteome</keyword>
<feature type="region of interest" description="Disordered" evidence="6">
    <location>
        <begin position="95"/>
        <end position="115"/>
    </location>
</feature>
<comment type="caution">
    <text evidence="8">The sequence shown here is derived from an EMBL/GenBank/DDBJ whole genome shotgun (WGS) entry which is preliminary data.</text>
</comment>
<dbReference type="Proteomes" id="UP000823775">
    <property type="component" value="Unassembled WGS sequence"/>
</dbReference>
<feature type="region of interest" description="Disordered" evidence="6">
    <location>
        <begin position="288"/>
        <end position="315"/>
    </location>
</feature>
<dbReference type="CDD" id="cd00371">
    <property type="entry name" value="HMA"/>
    <property type="match status" value="1"/>
</dbReference>
<keyword evidence="3" id="KW-0479">Metal-binding</keyword>
<organism evidence="8 9">
    <name type="scientific">Datura stramonium</name>
    <name type="common">Jimsonweed</name>
    <name type="synonym">Common thornapple</name>
    <dbReference type="NCBI Taxonomy" id="4076"/>
    <lineage>
        <taxon>Eukaryota</taxon>
        <taxon>Viridiplantae</taxon>
        <taxon>Streptophyta</taxon>
        <taxon>Embryophyta</taxon>
        <taxon>Tracheophyta</taxon>
        <taxon>Spermatophyta</taxon>
        <taxon>Magnoliopsida</taxon>
        <taxon>eudicotyledons</taxon>
        <taxon>Gunneridae</taxon>
        <taxon>Pentapetalae</taxon>
        <taxon>asterids</taxon>
        <taxon>lamiids</taxon>
        <taxon>Solanales</taxon>
        <taxon>Solanaceae</taxon>
        <taxon>Solanoideae</taxon>
        <taxon>Datureae</taxon>
        <taxon>Datura</taxon>
    </lineage>
</organism>
<evidence type="ECO:0000259" key="7">
    <source>
        <dbReference type="PROSITE" id="PS50846"/>
    </source>
</evidence>
<keyword evidence="4" id="KW-0636">Prenylation</keyword>
<accession>A0ABS8SVT7</accession>
<feature type="domain" description="HMA" evidence="7">
    <location>
        <begin position="8"/>
        <end position="71"/>
    </location>
</feature>
<feature type="compositionally biased region" description="Polar residues" evidence="6">
    <location>
        <begin position="294"/>
        <end position="303"/>
    </location>
</feature>
<dbReference type="InterPro" id="IPR006121">
    <property type="entry name" value="HMA_dom"/>
</dbReference>
<keyword evidence="4" id="KW-0449">Lipoprotein</keyword>
<dbReference type="SUPFAM" id="SSF55008">
    <property type="entry name" value="HMA, heavy metal-associated domain"/>
    <property type="match status" value="1"/>
</dbReference>
<dbReference type="Gene3D" id="3.30.70.100">
    <property type="match status" value="1"/>
</dbReference>
<evidence type="ECO:0000313" key="9">
    <source>
        <dbReference type="Proteomes" id="UP000823775"/>
    </source>
</evidence>
<proteinExistence type="inferred from homology"/>
<dbReference type="PANTHER" id="PTHR45868:SF80">
    <property type="entry name" value="F15K9.8-RELATED"/>
    <property type="match status" value="1"/>
</dbReference>
<dbReference type="Pfam" id="PF00403">
    <property type="entry name" value="HMA"/>
    <property type="match status" value="1"/>
</dbReference>
<evidence type="ECO:0000256" key="3">
    <source>
        <dbReference type="ARBA" id="ARBA00022723"/>
    </source>
</evidence>
<gene>
    <name evidence="8" type="ORF">HAX54_050052</name>
</gene>
<comment type="subcellular location">
    <subcellularLocation>
        <location evidence="1">Membrane</location>
        <topology evidence="1">Peripheral membrane protein</topology>
    </subcellularLocation>
</comment>
<evidence type="ECO:0000256" key="6">
    <source>
        <dbReference type="SAM" id="MobiDB-lite"/>
    </source>
</evidence>
<name>A0ABS8SVT7_DATST</name>
<sequence>MAYPLVTPNTFALKLKIHCKICEKKLRNMLLKIQGVYSVKIDEKLGNLVISGTVDPATILTMLEKLGRKAELLWEQGTPIKDSQVHKASLVHTGFTEGHGSNGEGPSIRGSQLHKPSRVYTELEEGTQPNGINDSKNVQIITQSKVINPLNDPDIMTQLEQLSGIPGLQILEVTKTIKLTFQGESRNETSDKILKISTTNNLNKPHHQFGQFDHSHGGGFCAASSSCCGGGGGHGAISHNLHGCCHGGNTSCFGFGCANSSTSCCYSHCCPPPIENWGRARPFNSEPPPVLTPPSWSSESTVPSAPPLPSDYYQVPPSSPPPMHHTYYSALSDENVHGCIIQ</sequence>
<reference evidence="8 9" key="1">
    <citation type="journal article" date="2021" name="BMC Genomics">
        <title>Datura genome reveals duplications of psychoactive alkaloid biosynthetic genes and high mutation rate following tissue culture.</title>
        <authorList>
            <person name="Rajewski A."/>
            <person name="Carter-House D."/>
            <person name="Stajich J."/>
            <person name="Litt A."/>
        </authorList>
    </citation>
    <scope>NUCLEOTIDE SEQUENCE [LARGE SCALE GENOMIC DNA]</scope>
    <source>
        <strain evidence="8">AR-01</strain>
    </source>
</reference>
<dbReference type="PANTHER" id="PTHR45868">
    <property type="entry name" value="HEAVY METAL-ASSOCIATED ISOPRENYLATED PLANT PROTEIN 33-RELATED"/>
    <property type="match status" value="1"/>
</dbReference>
<dbReference type="InterPro" id="IPR036163">
    <property type="entry name" value="HMA_dom_sf"/>
</dbReference>
<evidence type="ECO:0000256" key="5">
    <source>
        <dbReference type="ARBA" id="ARBA00024045"/>
    </source>
</evidence>